<feature type="domain" description="UspA" evidence="1">
    <location>
        <begin position="9"/>
        <end position="114"/>
    </location>
</feature>
<reference evidence="2" key="1">
    <citation type="submission" date="2018-05" db="EMBL/GenBank/DDBJ databases">
        <authorList>
            <person name="Lanie J.A."/>
            <person name="Ng W.-L."/>
            <person name="Kazmierczak K.M."/>
            <person name="Andrzejewski T.M."/>
            <person name="Davidsen T.M."/>
            <person name="Wayne K.J."/>
            <person name="Tettelin H."/>
            <person name="Glass J.I."/>
            <person name="Rusch D."/>
            <person name="Podicherti R."/>
            <person name="Tsui H.-C.T."/>
            <person name="Winkler M.E."/>
        </authorList>
    </citation>
    <scope>NUCLEOTIDE SEQUENCE</scope>
</reference>
<dbReference type="InterPro" id="IPR006016">
    <property type="entry name" value="UspA"/>
</dbReference>
<protein>
    <recommendedName>
        <fullName evidence="1">UspA domain-containing protein</fullName>
    </recommendedName>
</protein>
<dbReference type="SUPFAM" id="SSF52402">
    <property type="entry name" value="Adenine nucleotide alpha hydrolases-like"/>
    <property type="match status" value="1"/>
</dbReference>
<dbReference type="EMBL" id="UINC01022698">
    <property type="protein sequence ID" value="SVA92850.1"/>
    <property type="molecule type" value="Genomic_DNA"/>
</dbReference>
<dbReference type="InterPro" id="IPR014729">
    <property type="entry name" value="Rossmann-like_a/b/a_fold"/>
</dbReference>
<accession>A0A381ZUD5</accession>
<evidence type="ECO:0000259" key="1">
    <source>
        <dbReference type="Pfam" id="PF00582"/>
    </source>
</evidence>
<sequence length="119" mass="13421">MSGVKLDANRILVPVNGDKVSERIFRWACQLARQSKAHIHAVYVIEVPLDMRLESEIAEASDRGEEILARMEAIAAEEKVKDVHAMSLRARHAGPAIVMEAEDRKMDAVILGVPYRRRF</sequence>
<dbReference type="Gene3D" id="3.40.50.620">
    <property type="entry name" value="HUPs"/>
    <property type="match status" value="1"/>
</dbReference>
<dbReference type="CDD" id="cd00293">
    <property type="entry name" value="USP-like"/>
    <property type="match status" value="1"/>
</dbReference>
<organism evidence="2">
    <name type="scientific">marine metagenome</name>
    <dbReference type="NCBI Taxonomy" id="408172"/>
    <lineage>
        <taxon>unclassified sequences</taxon>
        <taxon>metagenomes</taxon>
        <taxon>ecological metagenomes</taxon>
    </lineage>
</organism>
<name>A0A381ZUD5_9ZZZZ</name>
<proteinExistence type="predicted"/>
<gene>
    <name evidence="2" type="ORF">METZ01_LOCUS145704</name>
</gene>
<dbReference type="Pfam" id="PF00582">
    <property type="entry name" value="Usp"/>
    <property type="match status" value="1"/>
</dbReference>
<dbReference type="AlphaFoldDB" id="A0A381ZUD5"/>
<evidence type="ECO:0000313" key="2">
    <source>
        <dbReference type="EMBL" id="SVA92850.1"/>
    </source>
</evidence>
<feature type="non-terminal residue" evidence="2">
    <location>
        <position position="119"/>
    </location>
</feature>